<dbReference type="InterPro" id="IPR019186">
    <property type="entry name" value="Nucleolar_protein_12"/>
</dbReference>
<evidence type="ECO:0008006" key="11">
    <source>
        <dbReference type="Google" id="ProtNLM"/>
    </source>
</evidence>
<sequence length="276" mass="31967">MGRANREILTGGKRYKEKKLKNRVAEVVFDKENRKNYLTGFHKRKLERKKKAQEYLEEQAKKDRLEERARIREERKAVVQQKLAEIEAAKELNPFLNSESEGCDSEEDSDNVDEEENDADGNGKKEDGVKFQGEWGGFEKDDQNNDTEETEKKSKKSDHAKGILKKQIYEIDNQDAPVTGTSEVTIESLENPNSITVDITKKMNVDLSKADEVLNSSIAKAKKYAKLMGLSETPVETEKIKKPKKKKFRYLSKTERKVNNLKIKQKQQKRRNKDRE</sequence>
<dbReference type="EMBL" id="JQFK01000009">
    <property type="protein sequence ID" value="KGK39429.1"/>
    <property type="molecule type" value="Genomic_DNA"/>
</dbReference>
<reference evidence="7" key="2">
    <citation type="submission" date="2014-08" db="EMBL/GenBank/DDBJ databases">
        <title>Exploiting Issatchenkia orientalis SD108 for Succinic Acid Production.</title>
        <authorList>
            <person name="Xiao H."/>
            <person name="Shao Z."/>
            <person name="Jiang Y."/>
            <person name="Dole S."/>
            <person name="Zhao H."/>
        </authorList>
    </citation>
    <scope>NUCLEOTIDE SEQUENCE [LARGE SCALE GENOMIC DNA]</scope>
    <source>
        <strain evidence="7">SD108</strain>
    </source>
</reference>
<dbReference type="GO" id="GO:0005730">
    <property type="term" value="C:nucleolus"/>
    <property type="evidence" value="ECO:0007669"/>
    <property type="project" value="UniProtKB-SubCell"/>
</dbReference>
<dbReference type="eggNOG" id="KOG4709">
    <property type="taxonomic scope" value="Eukaryota"/>
</dbReference>
<feature type="compositionally biased region" description="Basic residues" evidence="6">
    <location>
        <begin position="263"/>
        <end position="276"/>
    </location>
</feature>
<reference evidence="8 10" key="3">
    <citation type="submission" date="2017-05" db="EMBL/GenBank/DDBJ databases">
        <title>The Genome Sequence of Candida krusei Ckrusei653.</title>
        <authorList>
            <person name="Cuomo C."/>
            <person name="Forche A."/>
            <person name="Young S."/>
            <person name="Abouelleil A."/>
            <person name="Cao P."/>
            <person name="Chapman S."/>
            <person name="Cusick C."/>
            <person name="Shea T."/>
            <person name="Nusbaum C."/>
            <person name="Birren B."/>
        </authorList>
    </citation>
    <scope>NUCLEOTIDE SEQUENCE [LARGE SCALE GENOMIC DNA]</scope>
    <source>
        <strain evidence="8 10">Ckrusei653</strain>
    </source>
</reference>
<dbReference type="EMBL" id="NHMM01000006">
    <property type="protein sequence ID" value="OUT20941.1"/>
    <property type="molecule type" value="Genomic_DNA"/>
</dbReference>
<comment type="similarity">
    <text evidence="2">Belongs to the RRP17 family.</text>
</comment>
<dbReference type="AlphaFoldDB" id="A0A099P5B4"/>
<dbReference type="PANTHER" id="PTHR14577:SF0">
    <property type="entry name" value="NUCLEOLAR PROTEIN 12"/>
    <property type="match status" value="1"/>
</dbReference>
<proteinExistence type="inferred from homology"/>
<evidence type="ECO:0000256" key="1">
    <source>
        <dbReference type="ARBA" id="ARBA00004604"/>
    </source>
</evidence>
<dbReference type="PANTHER" id="PTHR14577">
    <property type="entry name" value="NUCLEOLAR PROTEIN 12"/>
    <property type="match status" value="1"/>
</dbReference>
<feature type="region of interest" description="Disordered" evidence="6">
    <location>
        <begin position="234"/>
        <end position="276"/>
    </location>
</feature>
<evidence type="ECO:0000313" key="10">
    <source>
        <dbReference type="Proteomes" id="UP000195871"/>
    </source>
</evidence>
<dbReference type="GO" id="GO:0005737">
    <property type="term" value="C:cytoplasm"/>
    <property type="evidence" value="ECO:0007669"/>
    <property type="project" value="EnsemblFungi"/>
</dbReference>
<accession>A0A099P5B4</accession>
<dbReference type="Proteomes" id="UP000029867">
    <property type="component" value="Unassembled WGS sequence"/>
</dbReference>
<keyword evidence="4" id="KW-0539">Nucleus</keyword>
<evidence type="ECO:0000256" key="6">
    <source>
        <dbReference type="SAM" id="MobiDB-lite"/>
    </source>
</evidence>
<gene>
    <name evidence="8" type="ORF">CAS74_003937</name>
    <name evidence="7" type="ORF">JL09_g1408</name>
</gene>
<evidence type="ECO:0000313" key="7">
    <source>
        <dbReference type="EMBL" id="KGK39429.1"/>
    </source>
</evidence>
<reference evidence="9" key="1">
    <citation type="journal article" date="2014" name="Microb. Cell Fact.">
        <title>Exploiting Issatchenkia orientalis SD108 for succinic acid production.</title>
        <authorList>
            <person name="Xiao H."/>
            <person name="Shao Z."/>
            <person name="Jiang Y."/>
            <person name="Dole S."/>
            <person name="Zhao H."/>
        </authorList>
    </citation>
    <scope>NUCLEOTIDE SEQUENCE [LARGE SCALE GENOMIC DNA]</scope>
    <source>
        <strain evidence="9">SD108</strain>
    </source>
</reference>
<organism evidence="7 9">
    <name type="scientific">Pichia kudriavzevii</name>
    <name type="common">Yeast</name>
    <name type="synonym">Issatchenkia orientalis</name>
    <dbReference type="NCBI Taxonomy" id="4909"/>
    <lineage>
        <taxon>Eukaryota</taxon>
        <taxon>Fungi</taxon>
        <taxon>Dikarya</taxon>
        <taxon>Ascomycota</taxon>
        <taxon>Saccharomycotina</taxon>
        <taxon>Pichiomycetes</taxon>
        <taxon>Pichiales</taxon>
        <taxon>Pichiaceae</taxon>
        <taxon>Pichia</taxon>
    </lineage>
</organism>
<evidence type="ECO:0000256" key="4">
    <source>
        <dbReference type="ARBA" id="ARBA00023242"/>
    </source>
</evidence>
<evidence type="ECO:0000313" key="8">
    <source>
        <dbReference type="EMBL" id="OUT20941.1"/>
    </source>
</evidence>
<dbReference type="GO" id="GO:0019843">
    <property type="term" value="F:rRNA binding"/>
    <property type="evidence" value="ECO:0007669"/>
    <property type="project" value="TreeGrafter"/>
</dbReference>
<evidence type="ECO:0000313" key="9">
    <source>
        <dbReference type="Proteomes" id="UP000029867"/>
    </source>
</evidence>
<protein>
    <recommendedName>
        <fullName evidence="11">Ribosomal RNA-processing protein 17</fullName>
    </recommendedName>
</protein>
<dbReference type="GO" id="GO:1990275">
    <property type="term" value="F:preribosome binding"/>
    <property type="evidence" value="ECO:0007669"/>
    <property type="project" value="EnsemblFungi"/>
</dbReference>
<evidence type="ECO:0000256" key="2">
    <source>
        <dbReference type="ARBA" id="ARBA00007175"/>
    </source>
</evidence>
<feature type="compositionally biased region" description="Basic residues" evidence="6">
    <location>
        <begin position="241"/>
        <end position="250"/>
    </location>
</feature>
<dbReference type="GO" id="GO:0034399">
    <property type="term" value="C:nuclear periphery"/>
    <property type="evidence" value="ECO:0007669"/>
    <property type="project" value="EnsemblFungi"/>
</dbReference>
<evidence type="ECO:0000256" key="3">
    <source>
        <dbReference type="ARBA" id="ARBA00023054"/>
    </source>
</evidence>
<feature type="region of interest" description="Disordered" evidence="6">
    <location>
        <begin position="88"/>
        <end position="160"/>
    </location>
</feature>
<dbReference type="GO" id="GO:0004534">
    <property type="term" value="F:5'-3' RNA exonuclease activity"/>
    <property type="evidence" value="ECO:0007669"/>
    <property type="project" value="EnsemblFungi"/>
</dbReference>
<feature type="compositionally biased region" description="Acidic residues" evidence="6">
    <location>
        <begin position="101"/>
        <end position="119"/>
    </location>
</feature>
<evidence type="ECO:0000256" key="5">
    <source>
        <dbReference type="SAM" id="Coils"/>
    </source>
</evidence>
<dbReference type="GO" id="GO:0000477">
    <property type="term" value="P:generation of mature 5'-end of LSU-rRNA from tricistronic rRNA transcript (SSU-rRNA, 5.8S rRNA, LSU-rRNA)"/>
    <property type="evidence" value="ECO:0007669"/>
    <property type="project" value="EnsemblFungi"/>
</dbReference>
<feature type="coiled-coil region" evidence="5">
    <location>
        <begin position="43"/>
        <end position="82"/>
    </location>
</feature>
<keyword evidence="3 5" id="KW-0175">Coiled coil</keyword>
<comment type="subcellular location">
    <subcellularLocation>
        <location evidence="1">Nucleus</location>
        <location evidence="1">Nucleolus</location>
    </subcellularLocation>
</comment>
<dbReference type="VEuPathDB" id="FungiDB:C5L36_0B08940"/>
<dbReference type="HOGENOM" id="CLU_067149_0_0_1"/>
<dbReference type="Proteomes" id="UP000195871">
    <property type="component" value="Unassembled WGS sequence"/>
</dbReference>
<name>A0A099P5B4_PICKU</name>
<dbReference type="Pfam" id="PF09805">
    <property type="entry name" value="Nop25"/>
    <property type="match status" value="1"/>
</dbReference>
<comment type="caution">
    <text evidence="7">The sequence shown here is derived from an EMBL/GenBank/DDBJ whole genome shotgun (WGS) entry which is preliminary data.</text>
</comment>